<evidence type="ECO:0000259" key="5">
    <source>
        <dbReference type="Pfam" id="PF07992"/>
    </source>
</evidence>
<evidence type="ECO:0000256" key="3">
    <source>
        <dbReference type="ARBA" id="ARBA00022630"/>
    </source>
</evidence>
<comment type="similarity">
    <text evidence="2">Belongs to the FAD-dependent oxidoreductase family.</text>
</comment>
<evidence type="ECO:0000313" key="6">
    <source>
        <dbReference type="EMBL" id="HHH13167.1"/>
    </source>
</evidence>
<evidence type="ECO:0000256" key="2">
    <source>
        <dbReference type="ARBA" id="ARBA00006442"/>
    </source>
</evidence>
<dbReference type="Proteomes" id="UP000886100">
    <property type="component" value="Unassembled WGS sequence"/>
</dbReference>
<name>A0A7C5N9M4_9GAMM</name>
<feature type="domain" description="FAD/NAD(P)-binding" evidence="5">
    <location>
        <begin position="2"/>
        <end position="218"/>
    </location>
</feature>
<dbReference type="InterPro" id="IPR023753">
    <property type="entry name" value="FAD/NAD-binding_dom"/>
</dbReference>
<dbReference type="InterPro" id="IPR036188">
    <property type="entry name" value="FAD/NAD-bd_sf"/>
</dbReference>
<comment type="caution">
    <text evidence="6">The sequence shown here is derived from an EMBL/GenBank/DDBJ whole genome shotgun (WGS) entry which is preliminary data.</text>
</comment>
<dbReference type="PRINTS" id="PR00368">
    <property type="entry name" value="FADPNR"/>
</dbReference>
<feature type="non-terminal residue" evidence="6">
    <location>
        <position position="220"/>
    </location>
</feature>
<dbReference type="Gene3D" id="3.50.50.60">
    <property type="entry name" value="FAD/NAD(P)-binding domain"/>
    <property type="match status" value="2"/>
</dbReference>
<dbReference type="Pfam" id="PF07992">
    <property type="entry name" value="Pyr_redox_2"/>
    <property type="match status" value="1"/>
</dbReference>
<comment type="cofactor">
    <cofactor evidence="1">
        <name>FAD</name>
        <dbReference type="ChEBI" id="CHEBI:57692"/>
    </cofactor>
</comment>
<evidence type="ECO:0000256" key="1">
    <source>
        <dbReference type="ARBA" id="ARBA00001974"/>
    </source>
</evidence>
<protein>
    <submittedName>
        <fullName evidence="6">NAD(P)/FAD-dependent oxidoreductase</fullName>
    </submittedName>
</protein>
<proteinExistence type="inferred from homology"/>
<dbReference type="PANTHER" id="PTHR43429">
    <property type="entry name" value="PYRIDINE NUCLEOTIDE-DISULFIDE OXIDOREDUCTASE DOMAIN-CONTAINING"/>
    <property type="match status" value="1"/>
</dbReference>
<keyword evidence="3" id="KW-0285">Flavoprotein</keyword>
<reference evidence="6" key="1">
    <citation type="journal article" date="2020" name="mSystems">
        <title>Genome- and Community-Level Interaction Insights into Carbon Utilization and Element Cycling Functions of Hydrothermarchaeota in Hydrothermal Sediment.</title>
        <authorList>
            <person name="Zhou Z."/>
            <person name="Liu Y."/>
            <person name="Xu W."/>
            <person name="Pan J."/>
            <person name="Luo Z.H."/>
            <person name="Li M."/>
        </authorList>
    </citation>
    <scope>NUCLEOTIDE SEQUENCE [LARGE SCALE GENOMIC DNA]</scope>
    <source>
        <strain evidence="6">HyVt-535</strain>
    </source>
</reference>
<dbReference type="SUPFAM" id="SSF51905">
    <property type="entry name" value="FAD/NAD(P)-binding domain"/>
    <property type="match status" value="1"/>
</dbReference>
<keyword evidence="4" id="KW-0274">FAD</keyword>
<dbReference type="EMBL" id="DROM01000181">
    <property type="protein sequence ID" value="HHH13167.1"/>
    <property type="molecule type" value="Genomic_DNA"/>
</dbReference>
<accession>A0A7C5N9M4</accession>
<gene>
    <name evidence="6" type="ORF">ENJ98_02925</name>
</gene>
<dbReference type="GO" id="GO:0016491">
    <property type="term" value="F:oxidoreductase activity"/>
    <property type="evidence" value="ECO:0007669"/>
    <property type="project" value="InterPro"/>
</dbReference>
<dbReference type="PANTHER" id="PTHR43429:SF3">
    <property type="entry name" value="NITRITE REDUCTASE [NAD(P)H]"/>
    <property type="match status" value="1"/>
</dbReference>
<dbReference type="PRINTS" id="PR00411">
    <property type="entry name" value="PNDRDTASEI"/>
</dbReference>
<dbReference type="InterPro" id="IPR050260">
    <property type="entry name" value="FAD-bd_OxRdtase"/>
</dbReference>
<organism evidence="6">
    <name type="scientific">Thiolapillus brandeum</name>
    <dbReference type="NCBI Taxonomy" id="1076588"/>
    <lineage>
        <taxon>Bacteria</taxon>
        <taxon>Pseudomonadati</taxon>
        <taxon>Pseudomonadota</taxon>
        <taxon>Gammaproteobacteria</taxon>
        <taxon>Chromatiales</taxon>
        <taxon>Sedimenticolaceae</taxon>
        <taxon>Thiolapillus</taxon>
    </lineage>
</organism>
<evidence type="ECO:0000256" key="4">
    <source>
        <dbReference type="ARBA" id="ARBA00022827"/>
    </source>
</evidence>
<sequence>MHHLIIGAGPAGVRAAEALRRLDPASEITLIDGEGEAPYSRMAIPYLLEGRIDEKGTWLHRPLEFYSENRIALVRGRAEALDAANRRVTLQDGTELNYDRLLVCTGARPIKPPVAGLDGPRVRHCWTLDDARAIMEHARPGAEVVLMGAGFIGCIILESLIRRGVKLTVVEVEDRMVPRMLDETAGGMLKRWTERQGVTVMTSTAVEAVEDAGEKLHVQV</sequence>
<dbReference type="AlphaFoldDB" id="A0A7C5N9M4"/>